<accession>A0A1C5GRK1</accession>
<protein>
    <recommendedName>
        <fullName evidence="4">CNNM transmembrane domain-containing protein</fullName>
    </recommendedName>
</protein>
<dbReference type="Proteomes" id="UP000198215">
    <property type="component" value="Chromosome I"/>
</dbReference>
<evidence type="ECO:0000256" key="1">
    <source>
        <dbReference type="SAM" id="Phobius"/>
    </source>
</evidence>
<evidence type="ECO:0000313" key="2">
    <source>
        <dbReference type="EMBL" id="SCG36177.1"/>
    </source>
</evidence>
<reference evidence="3" key="1">
    <citation type="submission" date="2016-06" db="EMBL/GenBank/DDBJ databases">
        <authorList>
            <person name="Varghese N."/>
            <person name="Submissions Spin"/>
        </authorList>
    </citation>
    <scope>NUCLEOTIDE SEQUENCE [LARGE SCALE GENOMIC DNA]</scope>
    <source>
        <strain evidence="3">DSM 45161</strain>
    </source>
</reference>
<keyword evidence="1" id="KW-1133">Transmembrane helix</keyword>
<keyword evidence="1" id="KW-0812">Transmembrane</keyword>
<gene>
    <name evidence="2" type="ORF">GA0070614_0251</name>
</gene>
<dbReference type="EMBL" id="LT607753">
    <property type="protein sequence ID" value="SCG36177.1"/>
    <property type="molecule type" value="Genomic_DNA"/>
</dbReference>
<sequence length="62" mass="6516">MGGQLALVAVLVLVNAALSGSGMALVTLREGQLRRLARTGRAGAPLARSRCRATTPPWRGWC</sequence>
<keyword evidence="1" id="KW-0472">Membrane</keyword>
<proteinExistence type="predicted"/>
<name>A0A1C5GRK1_9ACTN</name>
<keyword evidence="3" id="KW-1185">Reference proteome</keyword>
<organism evidence="2 3">
    <name type="scientific">Micromonospora coxensis</name>
    <dbReference type="NCBI Taxonomy" id="356852"/>
    <lineage>
        <taxon>Bacteria</taxon>
        <taxon>Bacillati</taxon>
        <taxon>Actinomycetota</taxon>
        <taxon>Actinomycetes</taxon>
        <taxon>Micromonosporales</taxon>
        <taxon>Micromonosporaceae</taxon>
        <taxon>Micromonospora</taxon>
    </lineage>
</organism>
<dbReference type="RefSeq" id="WP_088974252.1">
    <property type="nucleotide sequence ID" value="NZ_LT607753.1"/>
</dbReference>
<evidence type="ECO:0008006" key="4">
    <source>
        <dbReference type="Google" id="ProtNLM"/>
    </source>
</evidence>
<evidence type="ECO:0000313" key="3">
    <source>
        <dbReference type="Proteomes" id="UP000198215"/>
    </source>
</evidence>
<feature type="transmembrane region" description="Helical" evidence="1">
    <location>
        <begin position="6"/>
        <end position="28"/>
    </location>
</feature>
<dbReference type="AlphaFoldDB" id="A0A1C5GRK1"/>